<sequence>MSRHSSGQAKPRFRKVSIKALIILPFIFQIILAVWIIGYFSFQNSKKTADDFSNKLRANEVQSLKHNIDDYLQTPMQIVKLNAESQKGQPLDTSKSIEIIRQFRTLANIYPSIREVFLGDISGKFIGVLRQSDNTLAVKLTEDFPQRNWYELDSVASLTGNLDLGHLFKTEKSYDPRSRPWYKKAIATKSLAWTDVYTFADSNDLGISATQAIFDRQGNPQYAIAASLNLDRISHFLEKTPISPSSVAFVIERSGLLVATSNKEPTFTIDRDGKIQRVSAIDSKNPLIRESLLVVNRQLGGINKIEGGKKLEAYVSKVSASQISNNSNELEKQLIEVFPYRDSAGLDWYVFIVIPESDILSQSNHDIASLISICIIVVISLIILGIQTTRWIIKPIAQLRDASLAIASNNFENPVPRTWVTELGILADAFNQMQCQVSQSRDRLQEYSRSLEIKVEERTKELEQEICDRIAIQKELQEKAVLVSHHYHVLNELAKDESMRQGKLDISVQKLTESVAKTLNIERSSVWLISKELSDWTCLDLFLLSSEKHVIAPNFSANSFPKHLNKLKTELAISVNDALNDSRTLDLTDDYLIQLGITSILEIPLRQDNDIVGMLILEHTGEPRNWALLEQSFARSIADLVALAIESCNRNLAEKQLKESEERWLLALEGSNDGIWDWNCRTNEAFYSSRYQTMLGYGETELSQQSNTWNSLIHPEDLDLALKTTNDYLEKKIPYYSLEHRLRCKDGSYKWILARAKALFDENGVPIRMIGSHTDITERRNHEEELTKRATILSIHNQVLAKLARDEKLRLGDLRTNIKSLTEAVAKTINVERVSLWMAKPESDNWECLNQFTLSSEIHSIEPELAIAQFPNYFEALQNELVLPIVDVLNDPRTSELAVDYLAMYGISSMLEIPIRQNANTVGVLCIEHIGSKREWTLEDQSFARSIGDLVVLAIESYNRNLAEQQLKESEKRWHLVLEGNNDGIWDWDCTTNEVFFSTRYKTMLGYEEHELAPNVDSWMKLMHPEDFNRVMSVVESYWSGATPHYIAEHRVRCKDGAFKWILARGIALFKDGTPTRMIGSHTDITERKQAELELAKAKEDADFANKAKSEFLANMSHELRTPLNGILGYVQILQRDRNLTTKQLEGINVIKQCGNHLLNLIADILDLSKIEAKKMELIESDFHFPNFLQGVVEICAVRAEQKGITFTYLPSANLPIGILADERRLRQVLLNLLGNAIKFTSEGGVTFKVDAIALSTADSEIDSGDRENHITHQIHFQVEDTGIGISPEKLENIFSPFEQAGNSQSNAEGTGLGLPISQKIVEIMGSVIQVKSEIDKGSTFSFDLNLKSAQAAIDWSQINSKFTQRKIIGFTGETRTILLVDDKWENRTILVKLLEEIGFKIIEASNGKEALDLTTVNKPDLVITDLVMPVMDGFEMMRRFRRSPDLKNIIIIVTSASAFNKDAIQSLETGGNDFLPKPIHFDVLLTKIEKYLSIEWIYEEVISPNISPSSKINSINKNIKVPNILIAPPSEEIEILFDLAMQGNINGITERAEILEKQDINFVPFTNEIMRLANEFQIKKIKEFIRSYRVNSV</sequence>
<dbReference type="Gene3D" id="3.30.450.20">
    <property type="entry name" value="PAS domain"/>
    <property type="match status" value="4"/>
</dbReference>
<dbReference type="Pfam" id="PF00072">
    <property type="entry name" value="Response_reg"/>
    <property type="match status" value="1"/>
</dbReference>
<dbReference type="PROSITE" id="PS50885">
    <property type="entry name" value="HAMP"/>
    <property type="match status" value="1"/>
</dbReference>
<feature type="domain" description="HAMP" evidence="23">
    <location>
        <begin position="390"/>
        <end position="442"/>
    </location>
</feature>
<dbReference type="PROSITE" id="PS50109">
    <property type="entry name" value="HIS_KIN"/>
    <property type="match status" value="1"/>
</dbReference>
<organism evidence="24 25">
    <name type="scientific">Pseudanabaena frigida</name>
    <dbReference type="NCBI Taxonomy" id="945775"/>
    <lineage>
        <taxon>Bacteria</taxon>
        <taxon>Bacillati</taxon>
        <taxon>Cyanobacteriota</taxon>
        <taxon>Cyanophyceae</taxon>
        <taxon>Pseudanabaenales</taxon>
        <taxon>Pseudanabaenaceae</taxon>
        <taxon>Pseudanabaena</taxon>
    </lineage>
</organism>
<proteinExistence type="inferred from homology"/>
<evidence type="ECO:0000256" key="12">
    <source>
        <dbReference type="ARBA" id="ARBA00022989"/>
    </source>
</evidence>
<dbReference type="PROSITE" id="PS50112">
    <property type="entry name" value="PAS"/>
    <property type="match status" value="2"/>
</dbReference>
<dbReference type="Gene3D" id="6.10.340.10">
    <property type="match status" value="1"/>
</dbReference>
<dbReference type="SMART" id="SM00448">
    <property type="entry name" value="REC"/>
    <property type="match status" value="1"/>
</dbReference>
<comment type="caution">
    <text evidence="24">The sequence shown here is derived from an EMBL/GenBank/DDBJ whole genome shotgun (WGS) entry which is preliminary data.</text>
</comment>
<evidence type="ECO:0000256" key="2">
    <source>
        <dbReference type="ARBA" id="ARBA00004651"/>
    </source>
</evidence>
<dbReference type="InterPro" id="IPR001610">
    <property type="entry name" value="PAC"/>
</dbReference>
<evidence type="ECO:0000256" key="4">
    <source>
        <dbReference type="ARBA" id="ARBA00012438"/>
    </source>
</evidence>
<accession>A0A2W4W9C4</accession>
<feature type="transmembrane region" description="Helical" evidence="18">
    <location>
        <begin position="21"/>
        <end position="42"/>
    </location>
</feature>
<dbReference type="FunFam" id="1.10.287.130:FF:000038">
    <property type="entry name" value="Sensory transduction histidine kinase"/>
    <property type="match status" value="1"/>
</dbReference>
<dbReference type="Pfam" id="PF02518">
    <property type="entry name" value="HATPase_c"/>
    <property type="match status" value="1"/>
</dbReference>
<dbReference type="GO" id="GO:0009927">
    <property type="term" value="F:histidine phosphotransfer kinase activity"/>
    <property type="evidence" value="ECO:0007669"/>
    <property type="project" value="TreeGrafter"/>
</dbReference>
<dbReference type="InterPro" id="IPR000014">
    <property type="entry name" value="PAS"/>
</dbReference>
<dbReference type="InterPro" id="IPR011006">
    <property type="entry name" value="CheY-like_superfamily"/>
</dbReference>
<dbReference type="InterPro" id="IPR003594">
    <property type="entry name" value="HATPase_dom"/>
</dbReference>
<comment type="similarity">
    <text evidence="3">In the N-terminal section; belongs to the phytochrome family.</text>
</comment>
<feature type="transmembrane region" description="Helical" evidence="18">
    <location>
        <begin position="367"/>
        <end position="386"/>
    </location>
</feature>
<dbReference type="FunFam" id="3.30.565.10:FF:000010">
    <property type="entry name" value="Sensor histidine kinase RcsC"/>
    <property type="match status" value="1"/>
</dbReference>
<dbReference type="SMART" id="SM00304">
    <property type="entry name" value="HAMP"/>
    <property type="match status" value="1"/>
</dbReference>
<dbReference type="GO" id="GO:0005886">
    <property type="term" value="C:plasma membrane"/>
    <property type="evidence" value="ECO:0007669"/>
    <property type="project" value="UniProtKB-SubCell"/>
</dbReference>
<keyword evidence="13" id="KW-0902">Two-component regulatory system</keyword>
<dbReference type="NCBIfam" id="TIGR00229">
    <property type="entry name" value="sensory_box"/>
    <property type="match status" value="2"/>
</dbReference>
<keyword evidence="12 18" id="KW-1133">Transmembrane helix</keyword>
<dbReference type="EMBL" id="QBML01000010">
    <property type="protein sequence ID" value="PZO41683.1"/>
    <property type="molecule type" value="Genomic_DNA"/>
</dbReference>
<dbReference type="InterPro" id="IPR029151">
    <property type="entry name" value="Sensor-like_sf"/>
</dbReference>
<keyword evidence="9" id="KW-0547">Nucleotide-binding</keyword>
<dbReference type="PRINTS" id="PR00344">
    <property type="entry name" value="BCTRLSENSOR"/>
</dbReference>
<dbReference type="Pfam" id="PF01590">
    <property type="entry name" value="GAF"/>
    <property type="match status" value="2"/>
</dbReference>
<dbReference type="EC" id="2.7.13.3" evidence="4"/>
<feature type="domain" description="Response regulatory" evidence="20">
    <location>
        <begin position="1377"/>
        <end position="1493"/>
    </location>
</feature>
<keyword evidence="6 17" id="KW-0597">Phosphoprotein</keyword>
<evidence type="ECO:0000256" key="13">
    <source>
        <dbReference type="ARBA" id="ARBA00023012"/>
    </source>
</evidence>
<dbReference type="SMART" id="SM00086">
    <property type="entry name" value="PAC"/>
    <property type="match status" value="2"/>
</dbReference>
<keyword evidence="10" id="KW-0418">Kinase</keyword>
<dbReference type="InterPro" id="IPR003660">
    <property type="entry name" value="HAMP_dom"/>
</dbReference>
<dbReference type="InterPro" id="IPR013655">
    <property type="entry name" value="PAS_fold_3"/>
</dbReference>
<evidence type="ECO:0000256" key="6">
    <source>
        <dbReference type="ARBA" id="ARBA00022553"/>
    </source>
</evidence>
<dbReference type="SUPFAM" id="SSF55785">
    <property type="entry name" value="PYP-like sensor domain (PAS domain)"/>
    <property type="match status" value="2"/>
</dbReference>
<dbReference type="SMART" id="SM00065">
    <property type="entry name" value="GAF"/>
    <property type="match status" value="2"/>
</dbReference>
<feature type="domain" description="PAS" evidence="21">
    <location>
        <begin position="660"/>
        <end position="732"/>
    </location>
</feature>
<dbReference type="Pfam" id="PF08447">
    <property type="entry name" value="PAS_3"/>
    <property type="match status" value="2"/>
</dbReference>
<dbReference type="PANTHER" id="PTHR43047:SF72">
    <property type="entry name" value="OSMOSENSING HISTIDINE PROTEIN KINASE SLN1"/>
    <property type="match status" value="1"/>
</dbReference>
<dbReference type="InterPro" id="IPR005467">
    <property type="entry name" value="His_kinase_dom"/>
</dbReference>
<dbReference type="CDD" id="cd06225">
    <property type="entry name" value="HAMP"/>
    <property type="match status" value="1"/>
</dbReference>
<reference evidence="24 25" key="2">
    <citation type="submission" date="2018-06" db="EMBL/GenBank/DDBJ databases">
        <title>Metagenomic assembly of (sub)arctic Cyanobacteria and their associated microbiome from non-axenic cultures.</title>
        <authorList>
            <person name="Baurain D."/>
        </authorList>
    </citation>
    <scope>NUCLEOTIDE SEQUENCE [LARGE SCALE GENOMIC DNA]</scope>
    <source>
        <strain evidence="24">ULC066bin1</strain>
    </source>
</reference>
<evidence type="ECO:0000256" key="7">
    <source>
        <dbReference type="ARBA" id="ARBA00022679"/>
    </source>
</evidence>
<dbReference type="PROSITE" id="PS50113">
    <property type="entry name" value="PAC"/>
    <property type="match status" value="2"/>
</dbReference>
<keyword evidence="14 18" id="KW-0472">Membrane</keyword>
<dbReference type="CDD" id="cd17546">
    <property type="entry name" value="REC_hyHK_CKI1_RcsC-like"/>
    <property type="match status" value="1"/>
</dbReference>
<dbReference type="InterPro" id="IPR029016">
    <property type="entry name" value="GAF-like_dom_sf"/>
</dbReference>
<evidence type="ECO:0000256" key="10">
    <source>
        <dbReference type="ARBA" id="ARBA00022777"/>
    </source>
</evidence>
<gene>
    <name evidence="24" type="ORF">DCF19_08970</name>
</gene>
<dbReference type="InterPro" id="IPR033479">
    <property type="entry name" value="dCache_1"/>
</dbReference>
<dbReference type="InterPro" id="IPR036097">
    <property type="entry name" value="HisK_dim/P_sf"/>
</dbReference>
<evidence type="ECO:0000256" key="18">
    <source>
        <dbReference type="SAM" id="Phobius"/>
    </source>
</evidence>
<dbReference type="SUPFAM" id="SSF55874">
    <property type="entry name" value="ATPase domain of HSP90 chaperone/DNA topoisomerase II/histidine kinase"/>
    <property type="match status" value="1"/>
</dbReference>
<evidence type="ECO:0000259" key="21">
    <source>
        <dbReference type="PROSITE" id="PS50112"/>
    </source>
</evidence>
<evidence type="ECO:0000256" key="5">
    <source>
        <dbReference type="ARBA" id="ARBA00022475"/>
    </source>
</evidence>
<dbReference type="InterPro" id="IPR000700">
    <property type="entry name" value="PAS-assoc_C"/>
</dbReference>
<evidence type="ECO:0000256" key="16">
    <source>
        <dbReference type="ARBA" id="ARBA00074306"/>
    </source>
</evidence>
<evidence type="ECO:0000259" key="19">
    <source>
        <dbReference type="PROSITE" id="PS50109"/>
    </source>
</evidence>
<evidence type="ECO:0000259" key="22">
    <source>
        <dbReference type="PROSITE" id="PS50113"/>
    </source>
</evidence>
<feature type="modified residue" description="4-aspartylphosphate" evidence="17">
    <location>
        <position position="1426"/>
    </location>
</feature>
<evidence type="ECO:0000256" key="11">
    <source>
        <dbReference type="ARBA" id="ARBA00022840"/>
    </source>
</evidence>
<evidence type="ECO:0000313" key="24">
    <source>
        <dbReference type="EMBL" id="PZO41683.1"/>
    </source>
</evidence>
<keyword evidence="8 18" id="KW-0812">Transmembrane</keyword>
<protein>
    <recommendedName>
        <fullName evidence="16">Circadian input-output histidine kinase CikA</fullName>
        <ecNumber evidence="4">2.7.13.3</ecNumber>
    </recommendedName>
</protein>
<dbReference type="SUPFAM" id="SSF103190">
    <property type="entry name" value="Sensory domain-like"/>
    <property type="match status" value="1"/>
</dbReference>
<dbReference type="Proteomes" id="UP000249467">
    <property type="component" value="Unassembled WGS sequence"/>
</dbReference>
<dbReference type="GO" id="GO:0005524">
    <property type="term" value="F:ATP binding"/>
    <property type="evidence" value="ECO:0007669"/>
    <property type="project" value="UniProtKB-KW"/>
</dbReference>
<keyword evidence="11" id="KW-0067">ATP-binding</keyword>
<dbReference type="InterPro" id="IPR004358">
    <property type="entry name" value="Sig_transdc_His_kin-like_C"/>
</dbReference>
<evidence type="ECO:0000259" key="20">
    <source>
        <dbReference type="PROSITE" id="PS50110"/>
    </source>
</evidence>
<comment type="catalytic activity">
    <reaction evidence="1">
        <text>ATP + protein L-histidine = ADP + protein N-phospho-L-histidine.</text>
        <dbReference type="EC" id="2.7.13.3"/>
    </reaction>
</comment>
<feature type="domain" description="PAC" evidence="22">
    <location>
        <begin position="1046"/>
        <end position="1097"/>
    </location>
</feature>
<dbReference type="Pfam" id="PF02743">
    <property type="entry name" value="dCache_1"/>
    <property type="match status" value="1"/>
</dbReference>
<dbReference type="InterPro" id="IPR036890">
    <property type="entry name" value="HATPase_C_sf"/>
</dbReference>
<dbReference type="InterPro" id="IPR035965">
    <property type="entry name" value="PAS-like_dom_sf"/>
</dbReference>
<evidence type="ECO:0000313" key="25">
    <source>
        <dbReference type="Proteomes" id="UP000249467"/>
    </source>
</evidence>
<dbReference type="InterPro" id="IPR001789">
    <property type="entry name" value="Sig_transdc_resp-reg_receiver"/>
</dbReference>
<dbReference type="InterPro" id="IPR003018">
    <property type="entry name" value="GAF"/>
</dbReference>
<evidence type="ECO:0000256" key="17">
    <source>
        <dbReference type="PROSITE-ProRule" id="PRU00169"/>
    </source>
</evidence>
<dbReference type="SMART" id="SM00387">
    <property type="entry name" value="HATPase_c"/>
    <property type="match status" value="1"/>
</dbReference>
<keyword evidence="7" id="KW-0808">Transferase</keyword>
<evidence type="ECO:0000256" key="15">
    <source>
        <dbReference type="ARBA" id="ARBA00023306"/>
    </source>
</evidence>
<dbReference type="SUPFAM" id="SSF158472">
    <property type="entry name" value="HAMP domain-like"/>
    <property type="match status" value="1"/>
</dbReference>
<dbReference type="Gene3D" id="3.30.450.40">
    <property type="match status" value="2"/>
</dbReference>
<dbReference type="Gene3D" id="1.10.287.130">
    <property type="match status" value="1"/>
</dbReference>
<dbReference type="SUPFAM" id="SSF52172">
    <property type="entry name" value="CheY-like"/>
    <property type="match status" value="1"/>
</dbReference>
<dbReference type="PROSITE" id="PS50110">
    <property type="entry name" value="RESPONSE_REGULATORY"/>
    <property type="match status" value="1"/>
</dbReference>
<feature type="domain" description="PAS" evidence="21">
    <location>
        <begin position="970"/>
        <end position="1042"/>
    </location>
</feature>
<dbReference type="SMART" id="SM00091">
    <property type="entry name" value="PAS"/>
    <property type="match status" value="2"/>
</dbReference>
<comment type="subcellular location">
    <subcellularLocation>
        <location evidence="2">Cell membrane</location>
        <topology evidence="2">Multi-pass membrane protein</topology>
    </subcellularLocation>
</comment>
<dbReference type="Pfam" id="PF00672">
    <property type="entry name" value="HAMP"/>
    <property type="match status" value="1"/>
</dbReference>
<dbReference type="CDD" id="cd16922">
    <property type="entry name" value="HATPase_EvgS-ArcB-TorS-like"/>
    <property type="match status" value="1"/>
</dbReference>
<dbReference type="CDD" id="cd00130">
    <property type="entry name" value="PAS"/>
    <property type="match status" value="2"/>
</dbReference>
<evidence type="ECO:0000256" key="1">
    <source>
        <dbReference type="ARBA" id="ARBA00000085"/>
    </source>
</evidence>
<evidence type="ECO:0000256" key="14">
    <source>
        <dbReference type="ARBA" id="ARBA00023136"/>
    </source>
</evidence>
<evidence type="ECO:0000259" key="23">
    <source>
        <dbReference type="PROSITE" id="PS50885"/>
    </source>
</evidence>
<dbReference type="Gene3D" id="3.40.50.2300">
    <property type="match status" value="1"/>
</dbReference>
<dbReference type="PANTHER" id="PTHR43047">
    <property type="entry name" value="TWO-COMPONENT HISTIDINE PROTEIN KINASE"/>
    <property type="match status" value="1"/>
</dbReference>
<dbReference type="CDD" id="cd18773">
    <property type="entry name" value="PDC1_HK_sensor"/>
    <property type="match status" value="1"/>
</dbReference>
<name>A0A2W4W9C4_9CYAN</name>
<dbReference type="Pfam" id="PF00512">
    <property type="entry name" value="HisKA"/>
    <property type="match status" value="1"/>
</dbReference>
<evidence type="ECO:0000256" key="3">
    <source>
        <dbReference type="ARBA" id="ARBA00006402"/>
    </source>
</evidence>
<dbReference type="SMART" id="SM00388">
    <property type="entry name" value="HisKA"/>
    <property type="match status" value="1"/>
</dbReference>
<evidence type="ECO:0000256" key="8">
    <source>
        <dbReference type="ARBA" id="ARBA00022692"/>
    </source>
</evidence>
<keyword evidence="15" id="KW-0131">Cell cycle</keyword>
<reference evidence="24 25" key="1">
    <citation type="submission" date="2018-04" db="EMBL/GenBank/DDBJ databases">
        <authorList>
            <person name="Go L.Y."/>
            <person name="Mitchell J.A."/>
        </authorList>
    </citation>
    <scope>NUCLEOTIDE SEQUENCE [LARGE SCALE GENOMIC DNA]</scope>
    <source>
        <strain evidence="24">ULC066bin1</strain>
    </source>
</reference>
<dbReference type="Gene3D" id="3.30.565.10">
    <property type="entry name" value="Histidine kinase-like ATPase, C-terminal domain"/>
    <property type="match status" value="1"/>
</dbReference>
<evidence type="ECO:0000256" key="9">
    <source>
        <dbReference type="ARBA" id="ARBA00022741"/>
    </source>
</evidence>
<keyword evidence="5" id="KW-1003">Cell membrane</keyword>
<feature type="domain" description="Histidine kinase" evidence="19">
    <location>
        <begin position="1115"/>
        <end position="1349"/>
    </location>
</feature>
<dbReference type="GO" id="GO:0000155">
    <property type="term" value="F:phosphorelay sensor kinase activity"/>
    <property type="evidence" value="ECO:0007669"/>
    <property type="project" value="InterPro"/>
</dbReference>
<dbReference type="InterPro" id="IPR003661">
    <property type="entry name" value="HisK_dim/P_dom"/>
</dbReference>
<dbReference type="SUPFAM" id="SSF47384">
    <property type="entry name" value="Homodimeric domain of signal transducing histidine kinase"/>
    <property type="match status" value="1"/>
</dbReference>
<dbReference type="SUPFAM" id="SSF55781">
    <property type="entry name" value="GAF domain-like"/>
    <property type="match status" value="2"/>
</dbReference>
<feature type="domain" description="PAC" evidence="22">
    <location>
        <begin position="736"/>
        <end position="788"/>
    </location>
</feature>
<dbReference type="CDD" id="cd00082">
    <property type="entry name" value="HisKA"/>
    <property type="match status" value="1"/>
</dbReference>